<feature type="compositionally biased region" description="Low complexity" evidence="1">
    <location>
        <begin position="176"/>
        <end position="192"/>
    </location>
</feature>
<accession>A0AAW0MCK1</accession>
<feature type="compositionally biased region" description="Basic residues" evidence="1">
    <location>
        <begin position="500"/>
        <end position="512"/>
    </location>
</feature>
<feature type="compositionally biased region" description="Low complexity" evidence="1">
    <location>
        <begin position="470"/>
        <end position="482"/>
    </location>
</feature>
<feature type="region of interest" description="Disordered" evidence="1">
    <location>
        <begin position="92"/>
        <end position="193"/>
    </location>
</feature>
<dbReference type="AlphaFoldDB" id="A0AAW0MCK1"/>
<keyword evidence="3" id="KW-1185">Reference proteome</keyword>
<dbReference type="EMBL" id="JBBPFD010000717">
    <property type="protein sequence ID" value="KAK7877162.1"/>
    <property type="molecule type" value="Genomic_DNA"/>
</dbReference>
<evidence type="ECO:0000313" key="3">
    <source>
        <dbReference type="Proteomes" id="UP001460270"/>
    </source>
</evidence>
<reference evidence="3" key="1">
    <citation type="submission" date="2024-04" db="EMBL/GenBank/DDBJ databases">
        <title>Salinicola lusitanus LLJ914,a marine bacterium isolated from the Okinawa Trough.</title>
        <authorList>
            <person name="Li J."/>
        </authorList>
    </citation>
    <scope>NUCLEOTIDE SEQUENCE [LARGE SCALE GENOMIC DNA]</scope>
</reference>
<feature type="compositionally biased region" description="Polar residues" evidence="1">
    <location>
        <begin position="162"/>
        <end position="171"/>
    </location>
</feature>
<feature type="region of interest" description="Disordered" evidence="1">
    <location>
        <begin position="1"/>
        <end position="41"/>
    </location>
</feature>
<evidence type="ECO:0000256" key="1">
    <source>
        <dbReference type="SAM" id="MobiDB-lite"/>
    </source>
</evidence>
<proteinExistence type="predicted"/>
<comment type="caution">
    <text evidence="2">The sequence shown here is derived from an EMBL/GenBank/DDBJ whole genome shotgun (WGS) entry which is preliminary data.</text>
</comment>
<dbReference type="Proteomes" id="UP001460270">
    <property type="component" value="Unassembled WGS sequence"/>
</dbReference>
<name>A0AAW0MCK1_9GOBI</name>
<protein>
    <submittedName>
        <fullName evidence="2">Uncharacterized protein</fullName>
    </submittedName>
</protein>
<gene>
    <name evidence="2" type="ORF">WMY93_032142</name>
</gene>
<feature type="compositionally biased region" description="Low complexity" evidence="1">
    <location>
        <begin position="147"/>
        <end position="159"/>
    </location>
</feature>
<evidence type="ECO:0000313" key="2">
    <source>
        <dbReference type="EMBL" id="KAK7877162.1"/>
    </source>
</evidence>
<feature type="region of interest" description="Disordered" evidence="1">
    <location>
        <begin position="470"/>
        <end position="515"/>
    </location>
</feature>
<organism evidence="2 3">
    <name type="scientific">Mugilogobius chulae</name>
    <name type="common">yellowstripe goby</name>
    <dbReference type="NCBI Taxonomy" id="88201"/>
    <lineage>
        <taxon>Eukaryota</taxon>
        <taxon>Metazoa</taxon>
        <taxon>Chordata</taxon>
        <taxon>Craniata</taxon>
        <taxon>Vertebrata</taxon>
        <taxon>Euteleostomi</taxon>
        <taxon>Actinopterygii</taxon>
        <taxon>Neopterygii</taxon>
        <taxon>Teleostei</taxon>
        <taxon>Neoteleostei</taxon>
        <taxon>Acanthomorphata</taxon>
        <taxon>Gobiaria</taxon>
        <taxon>Gobiiformes</taxon>
        <taxon>Gobioidei</taxon>
        <taxon>Gobiidae</taxon>
        <taxon>Gobionellinae</taxon>
        <taxon>Mugilogobius</taxon>
    </lineage>
</organism>
<sequence>METCESPENPARSGPRATRGRKRASSALTTPVGGSDIRDRSNDRFILFKKPRCLPNVSFGNVTTPTTSLATPTPPLAPPTLTAVRSKAWADYDEEDDRRVYEEDPSTLFSDIEPPLSEEENCVSRKASLPSLKPDLTPKPGLTRLKSTLTPPESTLTPPKASLTSLKSTLTPKPALTPKSTLTPPESTLTPPNVSLTSLKSALTFPETSLTPPKACFSFSRLHDLDTLESLRRSVFGWTCGSRDYPDMFFKRDEEQHTWFSWRSKRWFTQPRRRLDKAKQRVVQLLQRQDESGSSGEHQQNFSDLFRDLEKRGIVRTKDGLDVTQESQSGLDEEDVEVLHLVFLGDDQELPEVTQQRLSRYKTLLDEWTRSFYGTKHNVSEWVGDILTEVQEEVQQYMTYLSRVQCVQPCNDPMSQDCSRVSLSHFRNMTKELTLNLDELRRLPQHILYFLKDYDLSTAQFSVGRFHQSSSRNTSRSLSTQNTRKRLRSLLTRTAPETQRRRRRRAKGRRQKLGSYVTHRTDVNLRRSQILS</sequence>